<dbReference type="PATRIC" id="fig|518642.10.peg.2769"/>
<sequence>MATHPTAPRQQLPAPHAWGTEGRNGLRDLFLLSAAMFEGRDEDDVLRMAMAAVESLAPCTAEAGYLRTDGAWTRIADAREGAAGPRLDAQIRDLGGEDGIVRLPGRKWCLATALRASRETTGYLVVSAESRLSDEDQFLLGALAQQTSAALANAAGRRSEREHAAALRHAHHDRGEAIAELRESVAELEFQRSVHEALSQASAESEEGIADMVRAFTHLPVAVEDPFGNLRVWSGPGRPDPYPRYELVRREQELQSAMRRAGPVRTGSRVTCIAQHRGKVFGTISLVDPGRRAGPHERFVLDHACIALALEMSHQRQLAEVELRLRRELVEDLLTGTDDAGAYARSEAVGHDLHGPHRVVVVRWDGTAGDEAAGAAGRCAARLGLRFLLGRRSGATVLVVRGAAAPQALYGTLADALGSAGGAVGIGGRAESPADLPRSHREAVRALDFRRRSRTPEGATAYDELGFHRLLADGEHEADAAEFVDEWLGPLKDYDAAHRTGLVRTLALYFDSGGNYDETAAALTVHRSTLRYRLGRIREVTGHDLTDPDTRLNLHVATRIWQAASGPG</sequence>
<name>A0A1E7L5Y4_9ACTN</name>
<evidence type="ECO:0000313" key="6">
    <source>
        <dbReference type="Proteomes" id="UP000176005"/>
    </source>
</evidence>
<dbReference type="Gene3D" id="1.10.10.2840">
    <property type="entry name" value="PucR C-terminal helix-turn-helix domain"/>
    <property type="match status" value="1"/>
</dbReference>
<feature type="domain" description="CdaR GGDEF-like" evidence="4">
    <location>
        <begin position="336"/>
        <end position="448"/>
    </location>
</feature>
<reference evidence="5 6" key="1">
    <citation type="journal article" date="2016" name="Front. Microbiol.">
        <title>Comparative Genomics Analysis of Streptomyces Species Reveals Their Adaptation to the Marine Environment and Their Diversity at the Genomic Level.</title>
        <authorList>
            <person name="Tian X."/>
            <person name="Zhang Z."/>
            <person name="Yang T."/>
            <person name="Chen M."/>
            <person name="Li J."/>
            <person name="Chen F."/>
            <person name="Yang J."/>
            <person name="Li W."/>
            <person name="Zhang B."/>
            <person name="Zhang Z."/>
            <person name="Wu J."/>
            <person name="Zhang C."/>
            <person name="Long L."/>
            <person name="Xiao J."/>
        </authorList>
    </citation>
    <scope>NUCLEOTIDE SEQUENCE [LARGE SCALE GENOMIC DNA]</scope>
    <source>
        <strain evidence="5 6">SCSIO 10429</strain>
    </source>
</reference>
<protein>
    <submittedName>
        <fullName evidence="5">Transcriptional regulator</fullName>
    </submittedName>
</protein>
<gene>
    <name evidence="5" type="ORF">AN218_12265</name>
</gene>
<dbReference type="EMBL" id="LJGW01000210">
    <property type="protein sequence ID" value="OEV11580.1"/>
    <property type="molecule type" value="Genomic_DNA"/>
</dbReference>
<keyword evidence="6" id="KW-1185">Reference proteome</keyword>
<dbReference type="RefSeq" id="WP_070016888.1">
    <property type="nucleotide sequence ID" value="NZ_LJGW01000210.1"/>
</dbReference>
<dbReference type="InterPro" id="IPR041522">
    <property type="entry name" value="CdaR_GGDEF"/>
</dbReference>
<evidence type="ECO:0000259" key="4">
    <source>
        <dbReference type="Pfam" id="PF17853"/>
    </source>
</evidence>
<evidence type="ECO:0000259" key="3">
    <source>
        <dbReference type="Pfam" id="PF13556"/>
    </source>
</evidence>
<comment type="caution">
    <text evidence="5">The sequence shown here is derived from an EMBL/GenBank/DDBJ whole genome shotgun (WGS) entry which is preliminary data.</text>
</comment>
<dbReference type="AlphaFoldDB" id="A0A1E7L5Y4"/>
<dbReference type="InterPro" id="IPR029016">
    <property type="entry name" value="GAF-like_dom_sf"/>
</dbReference>
<dbReference type="PANTHER" id="PTHR33744:SF1">
    <property type="entry name" value="DNA-BINDING TRANSCRIPTIONAL ACTIVATOR ADER"/>
    <property type="match status" value="1"/>
</dbReference>
<dbReference type="PANTHER" id="PTHR33744">
    <property type="entry name" value="CARBOHYDRATE DIACID REGULATOR"/>
    <property type="match status" value="1"/>
</dbReference>
<dbReference type="InterPro" id="IPR025736">
    <property type="entry name" value="PucR_C-HTH_dom"/>
</dbReference>
<organism evidence="5 6">
    <name type="scientific">Streptomyces nanshensis</name>
    <dbReference type="NCBI Taxonomy" id="518642"/>
    <lineage>
        <taxon>Bacteria</taxon>
        <taxon>Bacillati</taxon>
        <taxon>Actinomycetota</taxon>
        <taxon>Actinomycetes</taxon>
        <taxon>Kitasatosporales</taxon>
        <taxon>Streptomycetaceae</taxon>
        <taxon>Streptomyces</taxon>
    </lineage>
</organism>
<evidence type="ECO:0000313" key="5">
    <source>
        <dbReference type="EMBL" id="OEV11580.1"/>
    </source>
</evidence>
<dbReference type="Gene3D" id="3.30.450.40">
    <property type="match status" value="1"/>
</dbReference>
<proteinExistence type="inferred from homology"/>
<comment type="similarity">
    <text evidence="1">Belongs to the CdaR family.</text>
</comment>
<dbReference type="Proteomes" id="UP000176005">
    <property type="component" value="Unassembled WGS sequence"/>
</dbReference>
<feature type="region of interest" description="Disordered" evidence="2">
    <location>
        <begin position="1"/>
        <end position="20"/>
    </location>
</feature>
<dbReference type="InterPro" id="IPR051448">
    <property type="entry name" value="CdaR-like_regulators"/>
</dbReference>
<dbReference type="Pfam" id="PF17853">
    <property type="entry name" value="GGDEF_2"/>
    <property type="match status" value="1"/>
</dbReference>
<evidence type="ECO:0000256" key="2">
    <source>
        <dbReference type="SAM" id="MobiDB-lite"/>
    </source>
</evidence>
<feature type="domain" description="PucR C-terminal helix-turn-helix" evidence="3">
    <location>
        <begin position="502"/>
        <end position="560"/>
    </location>
</feature>
<dbReference type="InterPro" id="IPR042070">
    <property type="entry name" value="PucR_C-HTH_sf"/>
</dbReference>
<evidence type="ECO:0000256" key="1">
    <source>
        <dbReference type="ARBA" id="ARBA00006754"/>
    </source>
</evidence>
<dbReference type="Pfam" id="PF13556">
    <property type="entry name" value="HTH_30"/>
    <property type="match status" value="1"/>
</dbReference>
<accession>A0A1E7L5Y4</accession>